<gene>
    <name evidence="1" type="ORF">UFOVP460_26</name>
</gene>
<protein>
    <submittedName>
        <fullName evidence="1">Uncharacterized protein</fullName>
    </submittedName>
</protein>
<reference evidence="1" key="1">
    <citation type="submission" date="2020-04" db="EMBL/GenBank/DDBJ databases">
        <authorList>
            <person name="Chiriac C."/>
            <person name="Salcher M."/>
            <person name="Ghai R."/>
            <person name="Kavagutti S V."/>
        </authorList>
    </citation>
    <scope>NUCLEOTIDE SEQUENCE</scope>
</reference>
<name>A0A6J5MG09_9CAUD</name>
<proteinExistence type="predicted"/>
<organism evidence="1">
    <name type="scientific">uncultured Caudovirales phage</name>
    <dbReference type="NCBI Taxonomy" id="2100421"/>
    <lineage>
        <taxon>Viruses</taxon>
        <taxon>Duplodnaviria</taxon>
        <taxon>Heunggongvirae</taxon>
        <taxon>Uroviricota</taxon>
        <taxon>Caudoviricetes</taxon>
        <taxon>Peduoviridae</taxon>
        <taxon>Maltschvirus</taxon>
        <taxon>Maltschvirus maltsch</taxon>
    </lineage>
</organism>
<evidence type="ECO:0000313" key="1">
    <source>
        <dbReference type="EMBL" id="CAB4144263.1"/>
    </source>
</evidence>
<accession>A0A6J5MG09</accession>
<sequence>MTRREIARIAFAEGMTAKEAGLKYGFSAESIRKVICRFKLPNLVTEYERIVINQVARLNDTQLKSYHTALLLPKNKKVSKIEKNVVAEELKKRKLS</sequence>
<dbReference type="EMBL" id="LR796434">
    <property type="protein sequence ID" value="CAB4144263.1"/>
    <property type="molecule type" value="Genomic_DNA"/>
</dbReference>